<dbReference type="SMART" id="SM00829">
    <property type="entry name" value="PKS_ER"/>
    <property type="match status" value="1"/>
</dbReference>
<sequence>MPTNTAAWFLTSQAPLVVKSAPYTRPREGEIVIKNHAVAINPIDWVTPIFGTFVLPWIKYPFIFGSDLAGEVVEVGKGVTRFSVGDRVLGHASGMDSKRNSAAEGAFQEYTVVLAHMAAPIPNTLSYENAAVLPLTLSTAACGLFQKDQLALQYPSVHPRPTGKTLLIWGGSSSLGSNAIQLAVAAGYEVITTASPRNFDYVKKLGASQVFDYHNKTTVKEIIKAFNGKICAGALAIGAGSAEVCADIVHACNGNKFVSRASLPQSVSFDALPSDLRPGLDLRLLPFLFRFMVANTSMQIKFRTKGIRSKSISDSTSMDNEGYNEVCKVIYEDFLPQTLASGHYVAAPEPVVVGKGLDHIQAGLDAQRQGVSAKKVVVSL</sequence>
<dbReference type="Pfam" id="PF08240">
    <property type="entry name" value="ADH_N"/>
    <property type="match status" value="1"/>
</dbReference>
<feature type="domain" description="Enoyl reductase (ER)" evidence="1">
    <location>
        <begin position="12"/>
        <end position="378"/>
    </location>
</feature>
<dbReference type="InterPro" id="IPR047122">
    <property type="entry name" value="Trans-enoyl_RdTase-like"/>
</dbReference>
<accession>A0A8J3N5N0</accession>
<dbReference type="Gene3D" id="3.90.180.10">
    <property type="entry name" value="Medium-chain alcohol dehydrogenases, catalytic domain"/>
    <property type="match status" value="1"/>
</dbReference>
<dbReference type="Pfam" id="PF00107">
    <property type="entry name" value="ADH_zinc_N"/>
    <property type="match status" value="1"/>
</dbReference>
<dbReference type="EMBL" id="BNJK01000002">
    <property type="protein sequence ID" value="GHO99457.1"/>
    <property type="molecule type" value="Genomic_DNA"/>
</dbReference>
<dbReference type="SUPFAM" id="SSF51735">
    <property type="entry name" value="NAD(P)-binding Rossmann-fold domains"/>
    <property type="match status" value="1"/>
</dbReference>
<dbReference type="InterPro" id="IPR011032">
    <property type="entry name" value="GroES-like_sf"/>
</dbReference>
<keyword evidence="3" id="KW-1185">Reference proteome</keyword>
<proteinExistence type="predicted"/>
<dbReference type="InterPro" id="IPR036291">
    <property type="entry name" value="NAD(P)-bd_dom_sf"/>
</dbReference>
<comment type="caution">
    <text evidence="2">The sequence shown here is derived from an EMBL/GenBank/DDBJ whole genome shotgun (WGS) entry which is preliminary data.</text>
</comment>
<dbReference type="InterPro" id="IPR013154">
    <property type="entry name" value="ADH-like_N"/>
</dbReference>
<dbReference type="SUPFAM" id="SSF50129">
    <property type="entry name" value="GroES-like"/>
    <property type="match status" value="1"/>
</dbReference>
<evidence type="ECO:0000313" key="2">
    <source>
        <dbReference type="EMBL" id="GHO99457.1"/>
    </source>
</evidence>
<gene>
    <name evidence="2" type="ORF">KSF_095050</name>
</gene>
<dbReference type="PANTHER" id="PTHR45348:SF2">
    <property type="entry name" value="ZINC-TYPE ALCOHOL DEHYDROGENASE-LIKE PROTEIN C2E1P3.01"/>
    <property type="match status" value="1"/>
</dbReference>
<organism evidence="2 3">
    <name type="scientific">Reticulibacter mediterranei</name>
    <dbReference type="NCBI Taxonomy" id="2778369"/>
    <lineage>
        <taxon>Bacteria</taxon>
        <taxon>Bacillati</taxon>
        <taxon>Chloroflexota</taxon>
        <taxon>Ktedonobacteria</taxon>
        <taxon>Ktedonobacterales</taxon>
        <taxon>Reticulibacteraceae</taxon>
        <taxon>Reticulibacter</taxon>
    </lineage>
</organism>
<protein>
    <recommendedName>
        <fullName evidence="1">Enoyl reductase (ER) domain-containing protein</fullName>
    </recommendedName>
</protein>
<dbReference type="PANTHER" id="PTHR45348">
    <property type="entry name" value="HYPOTHETICAL OXIDOREDUCTASE (EUROFUNG)"/>
    <property type="match status" value="1"/>
</dbReference>
<dbReference type="RefSeq" id="WP_220210099.1">
    <property type="nucleotide sequence ID" value="NZ_BNJK01000002.1"/>
</dbReference>
<dbReference type="GO" id="GO:0016651">
    <property type="term" value="F:oxidoreductase activity, acting on NAD(P)H"/>
    <property type="evidence" value="ECO:0007669"/>
    <property type="project" value="InterPro"/>
</dbReference>
<dbReference type="InterPro" id="IPR013149">
    <property type="entry name" value="ADH-like_C"/>
</dbReference>
<dbReference type="Gene3D" id="3.40.50.720">
    <property type="entry name" value="NAD(P)-binding Rossmann-like Domain"/>
    <property type="match status" value="1"/>
</dbReference>
<evidence type="ECO:0000259" key="1">
    <source>
        <dbReference type="SMART" id="SM00829"/>
    </source>
</evidence>
<evidence type="ECO:0000313" key="3">
    <source>
        <dbReference type="Proteomes" id="UP000597444"/>
    </source>
</evidence>
<dbReference type="CDD" id="cd08249">
    <property type="entry name" value="enoyl_reductase_like"/>
    <property type="match status" value="1"/>
</dbReference>
<reference evidence="2" key="1">
    <citation type="submission" date="2020-10" db="EMBL/GenBank/DDBJ databases">
        <title>Taxonomic study of unclassified bacteria belonging to the class Ktedonobacteria.</title>
        <authorList>
            <person name="Yabe S."/>
            <person name="Wang C.M."/>
            <person name="Zheng Y."/>
            <person name="Sakai Y."/>
            <person name="Cavaletti L."/>
            <person name="Monciardini P."/>
            <person name="Donadio S."/>
        </authorList>
    </citation>
    <scope>NUCLEOTIDE SEQUENCE</scope>
    <source>
        <strain evidence="2">ID150040</strain>
    </source>
</reference>
<name>A0A8J3N5N0_9CHLR</name>
<dbReference type="Proteomes" id="UP000597444">
    <property type="component" value="Unassembled WGS sequence"/>
</dbReference>
<dbReference type="InterPro" id="IPR020843">
    <property type="entry name" value="ER"/>
</dbReference>
<dbReference type="AlphaFoldDB" id="A0A8J3N5N0"/>